<keyword evidence="1" id="KW-0560">Oxidoreductase</keyword>
<evidence type="ECO:0000256" key="1">
    <source>
        <dbReference type="ARBA" id="ARBA00023002"/>
    </source>
</evidence>
<keyword evidence="4" id="KW-1185">Reference proteome</keyword>
<dbReference type="STRING" id="1120920.SAMN03080599_02183"/>
<dbReference type="EMBL" id="FMWL01000011">
    <property type="protein sequence ID" value="SCZ80260.1"/>
    <property type="molecule type" value="Genomic_DNA"/>
</dbReference>
<dbReference type="InterPro" id="IPR042204">
    <property type="entry name" value="2Fe-2S-bd_N"/>
</dbReference>
<dbReference type="CDD" id="cd00207">
    <property type="entry name" value="fer2"/>
    <property type="match status" value="1"/>
</dbReference>
<dbReference type="Proteomes" id="UP000199208">
    <property type="component" value="Unassembled WGS sequence"/>
</dbReference>
<dbReference type="GO" id="GO:0016491">
    <property type="term" value="F:oxidoreductase activity"/>
    <property type="evidence" value="ECO:0007669"/>
    <property type="project" value="UniProtKB-KW"/>
</dbReference>
<protein>
    <submittedName>
        <fullName evidence="3">2Fe-2S iron-sulfur cluster binding domain-containing protein</fullName>
    </submittedName>
</protein>
<evidence type="ECO:0000259" key="2">
    <source>
        <dbReference type="PROSITE" id="PS51085"/>
    </source>
</evidence>
<evidence type="ECO:0000313" key="3">
    <source>
        <dbReference type="EMBL" id="SCZ80260.1"/>
    </source>
</evidence>
<dbReference type="Gene3D" id="3.10.20.440">
    <property type="entry name" value="2Fe-2S iron-sulphur cluster binding domain, sarcosine oxidase, alpha subunit, N-terminal domain"/>
    <property type="match status" value="1"/>
</dbReference>
<dbReference type="PROSITE" id="PS00197">
    <property type="entry name" value="2FE2S_FER_1"/>
    <property type="match status" value="1"/>
</dbReference>
<dbReference type="AlphaFoldDB" id="A0A1G5S336"/>
<dbReference type="InterPro" id="IPR036010">
    <property type="entry name" value="2Fe-2S_ferredoxin-like_sf"/>
</dbReference>
<dbReference type="InterPro" id="IPR006058">
    <property type="entry name" value="2Fe2S_fd_BS"/>
</dbReference>
<dbReference type="PROSITE" id="PS51085">
    <property type="entry name" value="2FE2S_FER_2"/>
    <property type="match status" value="1"/>
</dbReference>
<dbReference type="RefSeq" id="WP_092591409.1">
    <property type="nucleotide sequence ID" value="NZ_FMWL01000011.1"/>
</dbReference>
<sequence>MRIENHPVLDFDRSKTVSFTFEGKQLQGYDGETIASALHANGVKVLRHDHRPRGFYCAIGNCSSCLMEVNGEPNVRVCIEPLVEGMVVNMQQGKGAFLGGEK</sequence>
<proteinExistence type="predicted"/>
<reference evidence="3 4" key="1">
    <citation type="submission" date="2016-10" db="EMBL/GenBank/DDBJ databases">
        <authorList>
            <person name="de Groot N.N."/>
        </authorList>
    </citation>
    <scope>NUCLEOTIDE SEQUENCE [LARGE SCALE GENOMIC DNA]</scope>
    <source>
        <strain evidence="3 4">DSM 2784</strain>
    </source>
</reference>
<feature type="domain" description="2Fe-2S ferredoxin-type" evidence="2">
    <location>
        <begin position="15"/>
        <end position="94"/>
    </location>
</feature>
<dbReference type="Pfam" id="PF13510">
    <property type="entry name" value="Fer2_4"/>
    <property type="match status" value="1"/>
</dbReference>
<gene>
    <name evidence="3" type="ORF">SAMN03080599_02183</name>
</gene>
<dbReference type="SUPFAM" id="SSF54292">
    <property type="entry name" value="2Fe-2S ferredoxin-like"/>
    <property type="match status" value="1"/>
</dbReference>
<organism evidence="3 4">
    <name type="scientific">Acidaminobacter hydrogenoformans DSM 2784</name>
    <dbReference type="NCBI Taxonomy" id="1120920"/>
    <lineage>
        <taxon>Bacteria</taxon>
        <taxon>Bacillati</taxon>
        <taxon>Bacillota</taxon>
        <taxon>Clostridia</taxon>
        <taxon>Peptostreptococcales</taxon>
        <taxon>Acidaminobacteraceae</taxon>
        <taxon>Acidaminobacter</taxon>
    </lineage>
</organism>
<accession>A0A1G5S336</accession>
<dbReference type="GO" id="GO:0051537">
    <property type="term" value="F:2 iron, 2 sulfur cluster binding"/>
    <property type="evidence" value="ECO:0007669"/>
    <property type="project" value="InterPro"/>
</dbReference>
<evidence type="ECO:0000313" key="4">
    <source>
        <dbReference type="Proteomes" id="UP000199208"/>
    </source>
</evidence>
<dbReference type="OrthoDB" id="573392at2"/>
<name>A0A1G5S336_9FIRM</name>
<dbReference type="InterPro" id="IPR001041">
    <property type="entry name" value="2Fe-2S_ferredoxin-type"/>
</dbReference>